<organism evidence="2">
    <name type="scientific">marine metagenome</name>
    <dbReference type="NCBI Taxonomy" id="408172"/>
    <lineage>
        <taxon>unclassified sequences</taxon>
        <taxon>metagenomes</taxon>
        <taxon>ecological metagenomes</taxon>
    </lineage>
</organism>
<evidence type="ECO:0008006" key="3">
    <source>
        <dbReference type="Google" id="ProtNLM"/>
    </source>
</evidence>
<reference evidence="2" key="1">
    <citation type="submission" date="2018-05" db="EMBL/GenBank/DDBJ databases">
        <authorList>
            <person name="Lanie J.A."/>
            <person name="Ng W.-L."/>
            <person name="Kazmierczak K.M."/>
            <person name="Andrzejewski T.M."/>
            <person name="Davidsen T.M."/>
            <person name="Wayne K.J."/>
            <person name="Tettelin H."/>
            <person name="Glass J.I."/>
            <person name="Rusch D."/>
            <person name="Podicherti R."/>
            <person name="Tsui H.-C.T."/>
            <person name="Winkler M.E."/>
        </authorList>
    </citation>
    <scope>NUCLEOTIDE SEQUENCE</scope>
</reference>
<feature type="transmembrane region" description="Helical" evidence="1">
    <location>
        <begin position="31"/>
        <end position="53"/>
    </location>
</feature>
<dbReference type="PANTHER" id="PTHR33383:SF1">
    <property type="entry name" value="MEMBRANE PROTEIN INSERTION EFFICIENCY FACTOR-RELATED"/>
    <property type="match status" value="1"/>
</dbReference>
<keyword evidence="1" id="KW-1133">Transmembrane helix</keyword>
<keyword evidence="1" id="KW-0472">Membrane</keyword>
<dbReference type="PANTHER" id="PTHR33383">
    <property type="entry name" value="MEMBRANE PROTEIN INSERTION EFFICIENCY FACTOR-RELATED"/>
    <property type="match status" value="1"/>
</dbReference>
<evidence type="ECO:0000313" key="2">
    <source>
        <dbReference type="EMBL" id="SVE10857.1"/>
    </source>
</evidence>
<keyword evidence="1" id="KW-0812">Transmembrane</keyword>
<dbReference type="EMBL" id="UINC01194662">
    <property type="protein sequence ID" value="SVE10857.1"/>
    <property type="molecule type" value="Genomic_DNA"/>
</dbReference>
<sequence>MGIYYLYTVKVLPRQLVLLFLQNTGQLTSEIFLSAAAVLFLECYLSIGVRRFCWLFGQKQEMFPINLSWHPFRLFMIKSLLKYFIILSVRFYQRFISPLTVSSCRFSPTCSSYAIQAVEK</sequence>
<dbReference type="NCBIfam" id="TIGR00278">
    <property type="entry name" value="membrane protein insertion efficiency factor YidD"/>
    <property type="match status" value="1"/>
</dbReference>
<evidence type="ECO:0000256" key="1">
    <source>
        <dbReference type="SAM" id="Phobius"/>
    </source>
</evidence>
<dbReference type="InterPro" id="IPR002696">
    <property type="entry name" value="Membr_insert_effic_factor_YidD"/>
</dbReference>
<dbReference type="SMART" id="SM01234">
    <property type="entry name" value="Haemolytic"/>
    <property type="match status" value="1"/>
</dbReference>
<dbReference type="Pfam" id="PF01809">
    <property type="entry name" value="YidD"/>
    <property type="match status" value="1"/>
</dbReference>
<accession>A0A383ASR2</accession>
<dbReference type="AlphaFoldDB" id="A0A383ASR2"/>
<protein>
    <recommendedName>
        <fullName evidence="3">Membrane protein insertion efficiency factor YidD</fullName>
    </recommendedName>
</protein>
<name>A0A383ASR2_9ZZZZ</name>
<feature type="non-terminal residue" evidence="2">
    <location>
        <position position="120"/>
    </location>
</feature>
<proteinExistence type="predicted"/>
<gene>
    <name evidence="2" type="ORF">METZ01_LOCUS463711</name>
</gene>